<keyword evidence="3" id="KW-0597">Phosphoprotein</keyword>
<dbReference type="Gene3D" id="3.30.40.10">
    <property type="entry name" value="Zinc/RING finger domain, C3HC4 (zinc finger)"/>
    <property type="match status" value="1"/>
</dbReference>
<evidence type="ECO:0000313" key="12">
    <source>
        <dbReference type="EMBL" id="KAG7491792.1"/>
    </source>
</evidence>
<evidence type="ECO:0000256" key="5">
    <source>
        <dbReference type="ARBA" id="ARBA00022771"/>
    </source>
</evidence>
<evidence type="ECO:0000256" key="3">
    <source>
        <dbReference type="ARBA" id="ARBA00022553"/>
    </source>
</evidence>
<feature type="compositionally biased region" description="Polar residues" evidence="10">
    <location>
        <begin position="546"/>
        <end position="568"/>
    </location>
</feature>
<evidence type="ECO:0000256" key="6">
    <source>
        <dbReference type="ARBA" id="ARBA00022833"/>
    </source>
</evidence>
<keyword evidence="4" id="KW-0479">Metal-binding</keyword>
<dbReference type="Proteomes" id="UP001046870">
    <property type="component" value="Chromosome 1"/>
</dbReference>
<evidence type="ECO:0000256" key="4">
    <source>
        <dbReference type="ARBA" id="ARBA00022723"/>
    </source>
</evidence>
<feature type="compositionally biased region" description="Polar residues" evidence="10">
    <location>
        <begin position="581"/>
        <end position="592"/>
    </location>
</feature>
<dbReference type="FunFam" id="3.30.40.10:FF:000116">
    <property type="entry name" value="Transcription factor 20 (AR1)"/>
    <property type="match status" value="1"/>
</dbReference>
<dbReference type="PANTHER" id="PTHR14955">
    <property type="entry name" value="RETINOIC ACID INDUCED 1/TRANSCRIPTION FACTOR 20"/>
    <property type="match status" value="1"/>
</dbReference>
<dbReference type="GO" id="GO:0008270">
    <property type="term" value="F:zinc ion binding"/>
    <property type="evidence" value="ECO:0007669"/>
    <property type="project" value="UniProtKB-KW"/>
</dbReference>
<dbReference type="GO" id="GO:0006357">
    <property type="term" value="P:regulation of transcription by RNA polymerase II"/>
    <property type="evidence" value="ECO:0007669"/>
    <property type="project" value="TreeGrafter"/>
</dbReference>
<feature type="compositionally biased region" description="Basic residues" evidence="10">
    <location>
        <begin position="628"/>
        <end position="642"/>
    </location>
</feature>
<organism evidence="12 13">
    <name type="scientific">Megalops atlanticus</name>
    <name type="common">Tarpon</name>
    <name type="synonym">Clupea gigantea</name>
    <dbReference type="NCBI Taxonomy" id="7932"/>
    <lineage>
        <taxon>Eukaryota</taxon>
        <taxon>Metazoa</taxon>
        <taxon>Chordata</taxon>
        <taxon>Craniata</taxon>
        <taxon>Vertebrata</taxon>
        <taxon>Euteleostomi</taxon>
        <taxon>Actinopterygii</taxon>
        <taxon>Neopterygii</taxon>
        <taxon>Teleostei</taxon>
        <taxon>Elopiformes</taxon>
        <taxon>Megalopidae</taxon>
        <taxon>Megalops</taxon>
    </lineage>
</organism>
<sequence>MEPPPPSQSGGVHPQDLSPCSLTTVFDLSRKGEESLLKANSMDALHVVKASSWFNINPVSNKGIVFSENDTDHAPQPSEQIQPDDAFSNTTVTLSYVSRSHVLSSHDSLSQLHPLCGVPSISRKLSRHTPSCEADTMLNEAGRGGLCMGLDQGFLHNAARSVGLASESNLCETESQAQLLESATGAHFMQQVPEVNGKHDADPWGMDKQEPQLGGSPTECMPSQERDGDGCVRNGTGSGRWNLGSNEEKSSENLTAGTEGDQKKSDSEVLLMISRTDDPVYLQNSRGPRNFLCSSLNGEYVSPLEDPLSPSTSSVDEMEDVFILPQTLSSPSGENSFCDEVADTTGEKLVEEEPSAALPLPESTVARAGGSYSLQNNCSSTDVSEMPISTNGIHTLPAAAPELCTAPSEPSDSPSKSKGRMSGAQKKSRVHDPLLNGNALVNDRTFERKKLPPRSRRGMRLEAIVQNITPSRFKVTSNAHSTKKHYAPKTQTNETHPASLDRSMLHSGDNQGIQREAVGSEKEPTFKAVCLQEEADNIHKDHHTSKSTSDSEPTIISKSQHCSTSPKPSGSPDAYVKETGKGQSFNSPTKCSLRQEKLRTPPMPKACKKSPAKHLRASPGSKTTPPAKKAHTPKRKRKKRKSGQSCMFSPKEPEIKLKYVNYKEEKRDIKADTFSPFIRLEVNEYSTCTVINYPEEENARLKKGQQQVCAGFISGAVPTTSCVQLGRLSSESKRQSSLVCCVCGRSANALDLGDLHGPYYPEGFKPALKPHSDLQGLKGEDDSDSDSSYSEQGRKRTLAAGSWPQRPCHRVKREAVLGPCHRWASDSDSSQSHLAKKPRADFAADDWYSPPVVPLDTSEYWVHEDCCIWSAGVFLVKGKLYGLEEAVRQAKETFCSTCQRVGATLGCFFKGCPNKYHYTCAKQSDCVLNEDNFSMKCTKHKNKSFRDELHFSLQKDSFRVIRMFG</sequence>
<dbReference type="OrthoDB" id="10029243at2759"/>
<feature type="compositionally biased region" description="Basic residues" evidence="10">
    <location>
        <begin position="606"/>
        <end position="616"/>
    </location>
</feature>
<feature type="region of interest" description="Disordered" evidence="10">
    <location>
        <begin position="403"/>
        <end position="433"/>
    </location>
</feature>
<evidence type="ECO:0000256" key="9">
    <source>
        <dbReference type="ARBA" id="ARBA00023242"/>
    </source>
</evidence>
<dbReference type="GO" id="GO:0005634">
    <property type="term" value="C:nucleus"/>
    <property type="evidence" value="ECO:0007669"/>
    <property type="project" value="UniProtKB-SubCell"/>
</dbReference>
<feature type="compositionally biased region" description="Basic and acidic residues" evidence="10">
    <location>
        <begin position="196"/>
        <end position="210"/>
    </location>
</feature>
<evidence type="ECO:0000256" key="8">
    <source>
        <dbReference type="ARBA" id="ARBA00023159"/>
    </source>
</evidence>
<evidence type="ECO:0000259" key="11">
    <source>
        <dbReference type="PROSITE" id="PS51805"/>
    </source>
</evidence>
<evidence type="ECO:0000256" key="2">
    <source>
        <dbReference type="ARBA" id="ARBA00022499"/>
    </source>
</evidence>
<feature type="region of interest" description="Disordered" evidence="10">
    <location>
        <begin position="770"/>
        <end position="802"/>
    </location>
</feature>
<feature type="domain" description="PHD-type" evidence="11">
    <location>
        <begin position="831"/>
        <end position="941"/>
    </location>
</feature>
<feature type="region of interest" description="Disordered" evidence="10">
    <location>
        <begin position="196"/>
        <end position="267"/>
    </location>
</feature>
<keyword evidence="9" id="KW-0539">Nucleus</keyword>
<dbReference type="SMART" id="SM00249">
    <property type="entry name" value="PHD"/>
    <property type="match status" value="1"/>
</dbReference>
<dbReference type="AlphaFoldDB" id="A0A9D3QGQ2"/>
<keyword evidence="7" id="KW-0832">Ubl conjugation</keyword>
<keyword evidence="6" id="KW-0862">Zinc</keyword>
<comment type="subcellular location">
    <subcellularLocation>
        <location evidence="1">Nucleus</location>
    </subcellularLocation>
</comment>
<keyword evidence="5" id="KW-0863">Zinc-finger</keyword>
<dbReference type="InterPro" id="IPR001965">
    <property type="entry name" value="Znf_PHD"/>
</dbReference>
<comment type="caution">
    <text evidence="12">The sequence shown here is derived from an EMBL/GenBank/DDBJ whole genome shotgun (WGS) entry which is preliminary data.</text>
</comment>
<feature type="region of interest" description="Disordered" evidence="10">
    <location>
        <begin position="537"/>
        <end position="648"/>
    </location>
</feature>
<dbReference type="Pfam" id="PF13771">
    <property type="entry name" value="zf-HC5HC2H"/>
    <property type="match status" value="1"/>
</dbReference>
<keyword evidence="2" id="KW-1017">Isopeptide bond</keyword>
<dbReference type="InterPro" id="IPR013083">
    <property type="entry name" value="Znf_RING/FYVE/PHD"/>
</dbReference>
<proteinExistence type="predicted"/>
<dbReference type="InterPro" id="IPR052440">
    <property type="entry name" value="Trans_Reg/Chrom_Remod"/>
</dbReference>
<protein>
    <recommendedName>
        <fullName evidence="11">PHD-type domain-containing protein</fullName>
    </recommendedName>
</protein>
<name>A0A9D3QGQ2_MEGAT</name>
<keyword evidence="13" id="KW-1185">Reference proteome</keyword>
<dbReference type="PROSITE" id="PS51805">
    <property type="entry name" value="EPHD"/>
    <property type="match status" value="1"/>
</dbReference>
<evidence type="ECO:0000256" key="1">
    <source>
        <dbReference type="ARBA" id="ARBA00004123"/>
    </source>
</evidence>
<dbReference type="PANTHER" id="PTHR14955:SF8">
    <property type="entry name" value="SI:CH211-165G14.1-RELATED"/>
    <property type="match status" value="1"/>
</dbReference>
<evidence type="ECO:0000313" key="13">
    <source>
        <dbReference type="Proteomes" id="UP001046870"/>
    </source>
</evidence>
<reference evidence="12" key="1">
    <citation type="submission" date="2021-01" db="EMBL/GenBank/DDBJ databases">
        <authorList>
            <person name="Zahm M."/>
            <person name="Roques C."/>
            <person name="Cabau C."/>
            <person name="Klopp C."/>
            <person name="Donnadieu C."/>
            <person name="Jouanno E."/>
            <person name="Lampietro C."/>
            <person name="Louis A."/>
            <person name="Herpin A."/>
            <person name="Echchiki A."/>
            <person name="Berthelot C."/>
            <person name="Parey E."/>
            <person name="Roest-Crollius H."/>
            <person name="Braasch I."/>
            <person name="Postlethwait J."/>
            <person name="Bobe J."/>
            <person name="Montfort J."/>
            <person name="Bouchez O."/>
            <person name="Begum T."/>
            <person name="Mejri S."/>
            <person name="Adams A."/>
            <person name="Chen W.-J."/>
            <person name="Guiguen Y."/>
        </authorList>
    </citation>
    <scope>NUCLEOTIDE SEQUENCE</scope>
    <source>
        <strain evidence="12">YG-15Mar2019-1</strain>
        <tissue evidence="12">Brain</tissue>
    </source>
</reference>
<keyword evidence="8" id="KW-0010">Activator</keyword>
<feature type="region of interest" description="Disordered" evidence="10">
    <location>
        <begin position="475"/>
        <end position="507"/>
    </location>
</feature>
<evidence type="ECO:0000256" key="10">
    <source>
        <dbReference type="SAM" id="MobiDB-lite"/>
    </source>
</evidence>
<dbReference type="EMBL" id="JAFDVH010000001">
    <property type="protein sequence ID" value="KAG7491792.1"/>
    <property type="molecule type" value="Genomic_DNA"/>
</dbReference>
<gene>
    <name evidence="12" type="ORF">MATL_G00007680</name>
</gene>
<dbReference type="InterPro" id="IPR034732">
    <property type="entry name" value="EPHD"/>
</dbReference>
<accession>A0A9D3QGQ2</accession>
<evidence type="ECO:0000256" key="7">
    <source>
        <dbReference type="ARBA" id="ARBA00022843"/>
    </source>
</evidence>
<feature type="compositionally biased region" description="Low complexity" evidence="10">
    <location>
        <begin position="407"/>
        <end position="416"/>
    </location>
</feature>